<dbReference type="Gene3D" id="3.40.50.2300">
    <property type="match status" value="2"/>
</dbReference>
<evidence type="ECO:0000313" key="6">
    <source>
        <dbReference type="Proteomes" id="UP000237846"/>
    </source>
</evidence>
<dbReference type="Proteomes" id="UP000237846">
    <property type="component" value="Unassembled WGS sequence"/>
</dbReference>
<dbReference type="GO" id="GO:0003700">
    <property type="term" value="F:DNA-binding transcription factor activity"/>
    <property type="evidence" value="ECO:0007669"/>
    <property type="project" value="TreeGrafter"/>
</dbReference>
<dbReference type="GO" id="GO:0000976">
    <property type="term" value="F:transcription cis-regulatory region binding"/>
    <property type="evidence" value="ECO:0007669"/>
    <property type="project" value="TreeGrafter"/>
</dbReference>
<dbReference type="InterPro" id="IPR028082">
    <property type="entry name" value="Peripla_BP_I"/>
</dbReference>
<evidence type="ECO:0000259" key="4">
    <source>
        <dbReference type="PROSITE" id="PS50932"/>
    </source>
</evidence>
<keyword evidence="1" id="KW-0805">Transcription regulation</keyword>
<accession>A0A2T0PXG9</accession>
<dbReference type="SUPFAM" id="SSF53822">
    <property type="entry name" value="Periplasmic binding protein-like I"/>
    <property type="match status" value="1"/>
</dbReference>
<dbReference type="Pfam" id="PF13377">
    <property type="entry name" value="Peripla_BP_3"/>
    <property type="match status" value="1"/>
</dbReference>
<dbReference type="InterPro" id="IPR046335">
    <property type="entry name" value="LacI/GalR-like_sensor"/>
</dbReference>
<dbReference type="OrthoDB" id="252678at2"/>
<evidence type="ECO:0000256" key="3">
    <source>
        <dbReference type="ARBA" id="ARBA00023163"/>
    </source>
</evidence>
<evidence type="ECO:0000256" key="2">
    <source>
        <dbReference type="ARBA" id="ARBA00023125"/>
    </source>
</evidence>
<proteinExistence type="predicted"/>
<dbReference type="PANTHER" id="PTHR30146:SF153">
    <property type="entry name" value="LACTOSE OPERON REPRESSOR"/>
    <property type="match status" value="1"/>
</dbReference>
<dbReference type="Pfam" id="PF00356">
    <property type="entry name" value="LacI"/>
    <property type="match status" value="1"/>
</dbReference>
<feature type="domain" description="HTH lacI-type" evidence="4">
    <location>
        <begin position="2"/>
        <end position="56"/>
    </location>
</feature>
<sequence>MATIADVARHAGVSISTVSYVLSGKRAISAETDARVRRSIRELGYRPHAGARSLAGSRTNVLALVVPLRSDMNLPVLMRFVTTIVLSAREHDHDVLLLTQDEGVDGLLRVAESAMADAFIVMDVEADDPRPAVLTGLAQPSVLIGVPDDPSGLPCVDLDFAAAGAACLEHLAGLGHRCVGFLGPPEQVYLRGTSFARRTLEGFRGAADAHGVRTAEEPCTPTFGGVRAALAALRERRPGLSAVVVHNEDALPVLQEVLHAEGAGVPGDLSLVAIGPDESAEGLPVPMTVVAMPAEQIAKDAVRTVMRRLDGAEDHTVRLLPPQLQLRASTAPPPNAP</sequence>
<protein>
    <submittedName>
        <fullName evidence="5">LacI family transcriptional regulator</fullName>
    </submittedName>
</protein>
<dbReference type="CDD" id="cd01392">
    <property type="entry name" value="HTH_LacI"/>
    <property type="match status" value="1"/>
</dbReference>
<keyword evidence="2" id="KW-0238">DNA-binding</keyword>
<evidence type="ECO:0000256" key="1">
    <source>
        <dbReference type="ARBA" id="ARBA00023015"/>
    </source>
</evidence>
<keyword evidence="6" id="KW-1185">Reference proteome</keyword>
<dbReference type="SMART" id="SM00354">
    <property type="entry name" value="HTH_LACI"/>
    <property type="match status" value="1"/>
</dbReference>
<comment type="caution">
    <text evidence="5">The sequence shown here is derived from an EMBL/GenBank/DDBJ whole genome shotgun (WGS) entry which is preliminary data.</text>
</comment>
<dbReference type="SUPFAM" id="SSF47413">
    <property type="entry name" value="lambda repressor-like DNA-binding domains"/>
    <property type="match status" value="1"/>
</dbReference>
<dbReference type="InterPro" id="IPR010982">
    <property type="entry name" value="Lambda_DNA-bd_dom_sf"/>
</dbReference>
<dbReference type="AlphaFoldDB" id="A0A2T0PXG9"/>
<dbReference type="RefSeq" id="WP_106250731.1">
    <property type="nucleotide sequence ID" value="NZ_PVZC01000008.1"/>
</dbReference>
<keyword evidence="3" id="KW-0804">Transcription</keyword>
<reference evidence="5 6" key="1">
    <citation type="submission" date="2018-03" db="EMBL/GenBank/DDBJ databases">
        <title>Genomic Encyclopedia of Archaeal and Bacterial Type Strains, Phase II (KMG-II): from individual species to whole genera.</title>
        <authorList>
            <person name="Goeker M."/>
        </authorList>
    </citation>
    <scope>NUCLEOTIDE SEQUENCE [LARGE SCALE GENOMIC DNA]</scope>
    <source>
        <strain evidence="5 6">DSM 45601</strain>
    </source>
</reference>
<dbReference type="Gene3D" id="1.10.260.40">
    <property type="entry name" value="lambda repressor-like DNA-binding domains"/>
    <property type="match status" value="1"/>
</dbReference>
<name>A0A2T0PXG9_9ACTN</name>
<organism evidence="5 6">
    <name type="scientific">Allonocardiopsis opalescens</name>
    <dbReference type="NCBI Taxonomy" id="1144618"/>
    <lineage>
        <taxon>Bacteria</taxon>
        <taxon>Bacillati</taxon>
        <taxon>Actinomycetota</taxon>
        <taxon>Actinomycetes</taxon>
        <taxon>Streptosporangiales</taxon>
        <taxon>Allonocardiopsis</taxon>
    </lineage>
</organism>
<dbReference type="EMBL" id="PVZC01000008">
    <property type="protein sequence ID" value="PRX96096.1"/>
    <property type="molecule type" value="Genomic_DNA"/>
</dbReference>
<evidence type="ECO:0000313" key="5">
    <source>
        <dbReference type="EMBL" id="PRX96096.1"/>
    </source>
</evidence>
<gene>
    <name evidence="5" type="ORF">CLV72_108102</name>
</gene>
<dbReference type="PROSITE" id="PS00356">
    <property type="entry name" value="HTH_LACI_1"/>
    <property type="match status" value="1"/>
</dbReference>
<dbReference type="PROSITE" id="PS50932">
    <property type="entry name" value="HTH_LACI_2"/>
    <property type="match status" value="1"/>
</dbReference>
<dbReference type="PANTHER" id="PTHR30146">
    <property type="entry name" value="LACI-RELATED TRANSCRIPTIONAL REPRESSOR"/>
    <property type="match status" value="1"/>
</dbReference>
<dbReference type="InterPro" id="IPR000843">
    <property type="entry name" value="HTH_LacI"/>
</dbReference>